<reference evidence="2 3" key="1">
    <citation type="submission" date="2017-12" db="EMBL/GenBank/DDBJ databases">
        <authorList>
            <person name="Pombert J.-F."/>
            <person name="Haag K.L."/>
            <person name="Ebert D."/>
        </authorList>
    </citation>
    <scope>NUCLEOTIDE SEQUENCE [LARGE SCALE GENOMIC DNA]</scope>
    <source>
        <strain evidence="2">FI-OER-3-3</strain>
    </source>
</reference>
<evidence type="ECO:0000313" key="3">
    <source>
        <dbReference type="Proteomes" id="UP000292362"/>
    </source>
</evidence>
<sequence>MELEDLNSKKSEVSDILYFIYLYKNICVCVYAFVCLNTVNKGCMLKVVNNIQVFLRRGFTVPRISTVSADRPFKIVSLLRFALERQ</sequence>
<feature type="transmembrane region" description="Helical" evidence="1">
    <location>
        <begin position="16"/>
        <end position="36"/>
    </location>
</feature>
<keyword evidence="1" id="KW-0472">Membrane</keyword>
<protein>
    <submittedName>
        <fullName evidence="2">Uncharacterized protein</fullName>
    </submittedName>
</protein>
<proteinExistence type="predicted"/>
<gene>
    <name evidence="2" type="ORF">CWI37_0102p0020</name>
</gene>
<comment type="caution">
    <text evidence="2">The sequence shown here is derived from an EMBL/GenBank/DDBJ whole genome shotgun (WGS) entry which is preliminary data.</text>
</comment>
<dbReference type="EMBL" id="PITJ01000102">
    <property type="protein sequence ID" value="TBU04676.1"/>
    <property type="molecule type" value="Genomic_DNA"/>
</dbReference>
<keyword evidence="1" id="KW-0812">Transmembrane</keyword>
<evidence type="ECO:0000313" key="2">
    <source>
        <dbReference type="EMBL" id="TBU04676.1"/>
    </source>
</evidence>
<dbReference type="Proteomes" id="UP000292362">
    <property type="component" value="Unassembled WGS sequence"/>
</dbReference>
<dbReference type="AlphaFoldDB" id="A0A4Q9LB05"/>
<organism evidence="2 3">
    <name type="scientific">Hamiltosporidium tvaerminnensis</name>
    <dbReference type="NCBI Taxonomy" id="1176355"/>
    <lineage>
        <taxon>Eukaryota</taxon>
        <taxon>Fungi</taxon>
        <taxon>Fungi incertae sedis</taxon>
        <taxon>Microsporidia</taxon>
        <taxon>Dubosqiidae</taxon>
        <taxon>Hamiltosporidium</taxon>
    </lineage>
</organism>
<accession>A0A4Q9LB05</accession>
<keyword evidence="1" id="KW-1133">Transmembrane helix</keyword>
<name>A0A4Q9LB05_9MICR</name>
<dbReference type="VEuPathDB" id="MicrosporidiaDB:CWI37_0102p0020"/>
<evidence type="ECO:0000256" key="1">
    <source>
        <dbReference type="SAM" id="Phobius"/>
    </source>
</evidence>